<dbReference type="InterPro" id="IPR010036">
    <property type="entry name" value="MDP_1_eu_arc"/>
</dbReference>
<organism evidence="1 3">
    <name type="scientific">Limulus polyphemus</name>
    <name type="common">Atlantic horseshoe crab</name>
    <dbReference type="NCBI Taxonomy" id="6850"/>
    <lineage>
        <taxon>Eukaryota</taxon>
        <taxon>Metazoa</taxon>
        <taxon>Ecdysozoa</taxon>
        <taxon>Arthropoda</taxon>
        <taxon>Chelicerata</taxon>
        <taxon>Merostomata</taxon>
        <taxon>Xiphosura</taxon>
        <taxon>Limulidae</taxon>
        <taxon>Limulus</taxon>
    </lineage>
</organism>
<dbReference type="GeneID" id="106463971"/>
<dbReference type="SUPFAM" id="SSF56784">
    <property type="entry name" value="HAD-like"/>
    <property type="match status" value="1"/>
</dbReference>
<dbReference type="CDD" id="cd07501">
    <property type="entry name" value="HAD_MDP-1_like"/>
    <property type="match status" value="1"/>
</dbReference>
<dbReference type="InterPro" id="IPR035679">
    <property type="entry name" value="MDP-1_euk"/>
</dbReference>
<protein>
    <submittedName>
        <fullName evidence="2 3">Magnesium-dependent phosphatase 1-like</fullName>
    </submittedName>
</protein>
<dbReference type="SFLD" id="SFLDG01131">
    <property type="entry name" value="C1.5.2:_MDP_Like"/>
    <property type="match status" value="1"/>
</dbReference>
<proteinExistence type="predicted"/>
<dbReference type="RefSeq" id="XP_013779526.1">
    <property type="nucleotide sequence ID" value="XM_013924072.2"/>
</dbReference>
<dbReference type="NCBIfam" id="TIGR01685">
    <property type="entry name" value="MDP-1"/>
    <property type="match status" value="1"/>
</dbReference>
<evidence type="ECO:0000313" key="1">
    <source>
        <dbReference type="Proteomes" id="UP000694941"/>
    </source>
</evidence>
<dbReference type="Proteomes" id="UP000694941">
    <property type="component" value="Unplaced"/>
</dbReference>
<dbReference type="RefSeq" id="XP_022247318.1">
    <property type="nucleotide sequence ID" value="XM_022391610.1"/>
</dbReference>
<dbReference type="SFLD" id="SFLDG01129">
    <property type="entry name" value="C1.5:_HAD__Beta-PGM__Phosphata"/>
    <property type="match status" value="1"/>
</dbReference>
<reference evidence="2 3" key="1">
    <citation type="submission" date="2025-05" db="UniProtKB">
        <authorList>
            <consortium name="RefSeq"/>
        </authorList>
    </citation>
    <scope>IDENTIFICATION</scope>
    <source>
        <tissue evidence="2 3">Muscle</tissue>
    </source>
</reference>
<dbReference type="InterPro" id="IPR023214">
    <property type="entry name" value="HAD_sf"/>
</dbReference>
<evidence type="ECO:0000313" key="3">
    <source>
        <dbReference type="RefSeq" id="XP_022247318.1"/>
    </source>
</evidence>
<name>A0ABM1SUL2_LIMPO</name>
<gene>
    <name evidence="2 3" type="primary">LOC106463971</name>
</gene>
<evidence type="ECO:0000313" key="2">
    <source>
        <dbReference type="RefSeq" id="XP_013779526.1"/>
    </source>
</evidence>
<sequence>MTRRPKLIVFDLDYTLWPFWVDTHVDPPFRKLSNGSVCDSSGRKIEGYPAVQEILESLVNEGIPLAVASRTWWPEGARQLLNLLEWEKYFTYQEIYPGSKLTHFKKFAEMCGISYSQMLFFDDEQRNIHEISKLGVTCVFLPNGLTCNALEEGFQQFERKNL</sequence>
<dbReference type="SFLD" id="SFLDS00003">
    <property type="entry name" value="Haloacid_Dehalogenase"/>
    <property type="match status" value="1"/>
</dbReference>
<dbReference type="InterPro" id="IPR010033">
    <property type="entry name" value="HAD_SF_ppase_IIIC"/>
</dbReference>
<dbReference type="InterPro" id="IPR036412">
    <property type="entry name" value="HAD-like_sf"/>
</dbReference>
<dbReference type="PANTHER" id="PTHR17901">
    <property type="entry name" value="MAGNESIUM-DEPENDENT PHOSPHATASE 1 MDP1"/>
    <property type="match status" value="1"/>
</dbReference>
<dbReference type="PANTHER" id="PTHR17901:SF14">
    <property type="entry name" value="MAGNESIUM-DEPENDENT PHOSPHATASE 1"/>
    <property type="match status" value="1"/>
</dbReference>
<dbReference type="Gene3D" id="3.40.50.1000">
    <property type="entry name" value="HAD superfamily/HAD-like"/>
    <property type="match status" value="1"/>
</dbReference>
<accession>A0ABM1SUL2</accession>
<keyword evidence="1" id="KW-1185">Reference proteome</keyword>
<dbReference type="Pfam" id="PF12689">
    <property type="entry name" value="Acid_PPase"/>
    <property type="match status" value="1"/>
</dbReference>
<dbReference type="NCBIfam" id="TIGR01681">
    <property type="entry name" value="HAD-SF-IIIC"/>
    <property type="match status" value="1"/>
</dbReference>